<protein>
    <recommendedName>
        <fullName evidence="2">SAWADEE domain-containing protein</fullName>
    </recommendedName>
</protein>
<feature type="region of interest" description="Disordered" evidence="1">
    <location>
        <begin position="1"/>
        <end position="26"/>
    </location>
</feature>
<evidence type="ECO:0000259" key="2">
    <source>
        <dbReference type="Pfam" id="PF16719"/>
    </source>
</evidence>
<evidence type="ECO:0000256" key="1">
    <source>
        <dbReference type="SAM" id="MobiDB-lite"/>
    </source>
</evidence>
<dbReference type="Gene3D" id="2.30.30.140">
    <property type="match status" value="1"/>
</dbReference>
<feature type="compositionally biased region" description="Polar residues" evidence="1">
    <location>
        <begin position="327"/>
        <end position="337"/>
    </location>
</feature>
<feature type="region of interest" description="Disordered" evidence="1">
    <location>
        <begin position="240"/>
        <end position="261"/>
    </location>
</feature>
<evidence type="ECO:0000313" key="4">
    <source>
        <dbReference type="Proteomes" id="UP001633002"/>
    </source>
</evidence>
<dbReference type="Pfam" id="PF16719">
    <property type="entry name" value="SAWADEE"/>
    <property type="match status" value="1"/>
</dbReference>
<feature type="region of interest" description="Disordered" evidence="1">
    <location>
        <begin position="194"/>
        <end position="217"/>
    </location>
</feature>
<comment type="caution">
    <text evidence="3">The sequence shown here is derived from an EMBL/GenBank/DDBJ whole genome shotgun (WGS) entry which is preliminary data.</text>
</comment>
<feature type="region of interest" description="Disordered" evidence="1">
    <location>
        <begin position="379"/>
        <end position="410"/>
    </location>
</feature>
<sequence length="525" mass="58079">MPPRNRRRSEEAAPPAPPLEVKSEVDNGWYDGDISLVSNGRSRARSAESRRVRVHFDTFRATEDEFWGTEILHSEVEIRRRVRLQSHQLQDRECTRVAANMVVCANFLTEDECKYYDAIVVNVNRVGHERDRRTNEEVCKCDFEVRWLEGPKQGTNGTLTCQHISLLAENDVRAHPLVRRILDEVTVTSVAAERVAGEETTRGSQAHSSAVDPDTGTTLEDLDVSEVLEQVTQVVTGNRDVRGGVDEPEDPAVPAGHQVNGMCESPVGRVSQEDCEMLDVQGVKEDNLQDEIKEMGVVDGEKNLKEGNGYFVLSEDFVDSGVLGANEVSSPSATENTHIPDIQGEGSLGEEASGGAHGSPNLNLAADIEIPDAHAQENSLEETLGDNGSPNQNLSEGMDMQGTLAPGSCLQGPEIQAATEQGIPDLEKVEDLPDEPDEHFPYVTELDWEEELRLEKFRNELDPECKGYEDQYFDLPPDAAEHLRGLQAIQTCLAKGSLALDKAFREAYLKNTGNNLPESWPYHNR</sequence>
<dbReference type="EMBL" id="JBJQOH010000006">
    <property type="protein sequence ID" value="KAL3684637.1"/>
    <property type="molecule type" value="Genomic_DNA"/>
</dbReference>
<feature type="region of interest" description="Disordered" evidence="1">
    <location>
        <begin position="326"/>
        <end position="363"/>
    </location>
</feature>
<gene>
    <name evidence="3" type="ORF">R1sor_002659</name>
</gene>
<dbReference type="InterPro" id="IPR032001">
    <property type="entry name" value="SAWADEE_dom"/>
</dbReference>
<keyword evidence="4" id="KW-1185">Reference proteome</keyword>
<dbReference type="AlphaFoldDB" id="A0ABD3H2I9"/>
<organism evidence="3 4">
    <name type="scientific">Riccia sorocarpa</name>
    <dbReference type="NCBI Taxonomy" id="122646"/>
    <lineage>
        <taxon>Eukaryota</taxon>
        <taxon>Viridiplantae</taxon>
        <taxon>Streptophyta</taxon>
        <taxon>Embryophyta</taxon>
        <taxon>Marchantiophyta</taxon>
        <taxon>Marchantiopsida</taxon>
        <taxon>Marchantiidae</taxon>
        <taxon>Marchantiales</taxon>
        <taxon>Ricciaceae</taxon>
        <taxon>Riccia</taxon>
    </lineage>
</organism>
<feature type="compositionally biased region" description="Polar residues" evidence="1">
    <location>
        <begin position="386"/>
        <end position="395"/>
    </location>
</feature>
<dbReference type="Proteomes" id="UP001633002">
    <property type="component" value="Unassembled WGS sequence"/>
</dbReference>
<dbReference type="PANTHER" id="PTHR36384:SF1">
    <property type="entry name" value="SAWADEE PROTEIN"/>
    <property type="match status" value="1"/>
</dbReference>
<feature type="domain" description="SAWADEE" evidence="2">
    <location>
        <begin position="19"/>
        <end position="164"/>
    </location>
</feature>
<proteinExistence type="predicted"/>
<accession>A0ABD3H2I9</accession>
<name>A0ABD3H2I9_9MARC</name>
<evidence type="ECO:0000313" key="3">
    <source>
        <dbReference type="EMBL" id="KAL3684637.1"/>
    </source>
</evidence>
<dbReference type="PANTHER" id="PTHR36384">
    <property type="entry name" value="SAWADEE PROTEIN"/>
    <property type="match status" value="1"/>
</dbReference>
<reference evidence="3 4" key="1">
    <citation type="submission" date="2024-09" db="EMBL/GenBank/DDBJ databases">
        <title>Chromosome-scale assembly of Riccia sorocarpa.</title>
        <authorList>
            <person name="Paukszto L."/>
        </authorList>
    </citation>
    <scope>NUCLEOTIDE SEQUENCE [LARGE SCALE GENOMIC DNA]</scope>
    <source>
        <strain evidence="3">LP-2024</strain>
        <tissue evidence="3">Aerial parts of the thallus</tissue>
    </source>
</reference>